<dbReference type="RefSeq" id="WP_089022948.1">
    <property type="nucleotide sequence ID" value="NZ_NIQC01000005.1"/>
</dbReference>
<feature type="transmembrane region" description="Helical" evidence="1">
    <location>
        <begin position="152"/>
        <end position="170"/>
    </location>
</feature>
<keyword evidence="1" id="KW-1133">Transmembrane helix</keyword>
<comment type="caution">
    <text evidence="2">The sequence shown here is derived from an EMBL/GenBank/DDBJ whole genome shotgun (WGS) entry which is preliminary data.</text>
</comment>
<keyword evidence="1" id="KW-0472">Membrane</keyword>
<gene>
    <name evidence="2" type="ORF">CDO51_03685</name>
</gene>
<feature type="transmembrane region" description="Helical" evidence="1">
    <location>
        <begin position="182"/>
        <end position="199"/>
    </location>
</feature>
<reference evidence="2 3" key="1">
    <citation type="submission" date="2017-06" db="EMBL/GenBank/DDBJ databases">
        <title>Draft Genome Sequence of Natranaerobius trueperi halophilic, alkalithermophilic bacteria from soda lakes.</title>
        <authorList>
            <person name="Zhao B."/>
        </authorList>
    </citation>
    <scope>NUCLEOTIDE SEQUENCE [LARGE SCALE GENOMIC DNA]</scope>
    <source>
        <strain evidence="2 3">DSM 18760</strain>
    </source>
</reference>
<name>A0A226C186_9FIRM</name>
<feature type="transmembrane region" description="Helical" evidence="1">
    <location>
        <begin position="12"/>
        <end position="30"/>
    </location>
</feature>
<dbReference type="AlphaFoldDB" id="A0A226C186"/>
<evidence type="ECO:0000313" key="2">
    <source>
        <dbReference type="EMBL" id="OWZ84374.1"/>
    </source>
</evidence>
<dbReference type="EMBL" id="NIQC01000005">
    <property type="protein sequence ID" value="OWZ84374.1"/>
    <property type="molecule type" value="Genomic_DNA"/>
</dbReference>
<dbReference type="OrthoDB" id="2112308at2"/>
<organism evidence="2 3">
    <name type="scientific">Natranaerobius trueperi</name>
    <dbReference type="NCBI Taxonomy" id="759412"/>
    <lineage>
        <taxon>Bacteria</taxon>
        <taxon>Bacillati</taxon>
        <taxon>Bacillota</taxon>
        <taxon>Clostridia</taxon>
        <taxon>Natranaerobiales</taxon>
        <taxon>Natranaerobiaceae</taxon>
        <taxon>Natranaerobius</taxon>
    </lineage>
</organism>
<keyword evidence="1" id="KW-0812">Transmembrane</keyword>
<accession>A0A226C186</accession>
<feature type="transmembrane region" description="Helical" evidence="1">
    <location>
        <begin position="254"/>
        <end position="273"/>
    </location>
</feature>
<sequence>MSKYLKKAPGYIFFFVLGYLIITFLLTYLIDVQNIFGLQNLARRFYEVTSVRSSEATEPLFFAHIFKEAGPTEIFQWVLLASSIGYSAYLNGRIEGQKNFSKRFTLLFLIGLTVMLLEDSGNIRHTLTTYIPTTLQFLGIDNFLTDRTVIELIFYAILGAIMLASFYYFYKHAWHYKQARSYLIIGFCSYSVASVASATRNIGQWYIVVGERINNLIADGVMAKNISDIDIPGNFTSGERVGFLLMDNLFEESIELLGAGALLAAIISYGFFISKDES</sequence>
<keyword evidence="3" id="KW-1185">Reference proteome</keyword>
<dbReference type="Proteomes" id="UP000214588">
    <property type="component" value="Unassembled WGS sequence"/>
</dbReference>
<feature type="transmembrane region" description="Helical" evidence="1">
    <location>
        <begin position="104"/>
        <end position="123"/>
    </location>
</feature>
<evidence type="ECO:0000256" key="1">
    <source>
        <dbReference type="SAM" id="Phobius"/>
    </source>
</evidence>
<evidence type="ECO:0000313" key="3">
    <source>
        <dbReference type="Proteomes" id="UP000214588"/>
    </source>
</evidence>
<protein>
    <submittedName>
        <fullName evidence="2">Uncharacterized protein</fullName>
    </submittedName>
</protein>
<proteinExistence type="predicted"/>